<gene>
    <name evidence="2" type="ORF">MN202_14270</name>
</gene>
<dbReference type="EMBL" id="JALAAR010000012">
    <property type="protein sequence ID" value="MEH8018403.1"/>
    <property type="molecule type" value="Genomic_DNA"/>
</dbReference>
<dbReference type="RefSeq" id="WP_335736809.1">
    <property type="nucleotide sequence ID" value="NZ_JALAAR010000012.1"/>
</dbReference>
<feature type="region of interest" description="Disordered" evidence="1">
    <location>
        <begin position="75"/>
        <end position="94"/>
    </location>
</feature>
<evidence type="ECO:0000313" key="3">
    <source>
        <dbReference type="Proteomes" id="UP001375382"/>
    </source>
</evidence>
<keyword evidence="3" id="KW-1185">Reference proteome</keyword>
<protein>
    <recommendedName>
        <fullName evidence="4">KTSC domain-containing protein</fullName>
    </recommendedName>
</protein>
<evidence type="ECO:0008006" key="4">
    <source>
        <dbReference type="Google" id="ProtNLM"/>
    </source>
</evidence>
<name>A0ABU8C965_9GAMM</name>
<reference evidence="2 3" key="1">
    <citation type="journal article" date="2023" name="Ecotoxicol. Environ. Saf.">
        <title>Mercury remediation potential of mercury-resistant strain Rheinheimera metallidurans sp. nov. isolated from a municipal waste dumping site.</title>
        <authorList>
            <person name="Yadav V."/>
            <person name="Manjhi A."/>
            <person name="Vadakedath N."/>
        </authorList>
    </citation>
    <scope>NUCLEOTIDE SEQUENCE [LARGE SCALE GENOMIC DNA]</scope>
    <source>
        <strain evidence="2 3">E-49</strain>
    </source>
</reference>
<sequence>MSKQNMQTLNWQKGSPKETGLHFVAVRYGKGAGVFDFISWNGSVWDTQYEGEVVAYVSLQDFVRQIPIAWPEFDTEQVSERQKTDVSTDSWEEV</sequence>
<accession>A0ABU8C965</accession>
<comment type="caution">
    <text evidence="2">The sequence shown here is derived from an EMBL/GenBank/DDBJ whole genome shotgun (WGS) entry which is preliminary data.</text>
</comment>
<organism evidence="2 3">
    <name type="scientific">Rheinheimera muenzenbergensis</name>
    <dbReference type="NCBI Taxonomy" id="1193628"/>
    <lineage>
        <taxon>Bacteria</taxon>
        <taxon>Pseudomonadati</taxon>
        <taxon>Pseudomonadota</taxon>
        <taxon>Gammaproteobacteria</taxon>
        <taxon>Chromatiales</taxon>
        <taxon>Chromatiaceae</taxon>
        <taxon>Rheinheimera</taxon>
    </lineage>
</organism>
<proteinExistence type="predicted"/>
<evidence type="ECO:0000256" key="1">
    <source>
        <dbReference type="SAM" id="MobiDB-lite"/>
    </source>
</evidence>
<dbReference type="Proteomes" id="UP001375382">
    <property type="component" value="Unassembled WGS sequence"/>
</dbReference>
<evidence type="ECO:0000313" key="2">
    <source>
        <dbReference type="EMBL" id="MEH8018403.1"/>
    </source>
</evidence>